<comment type="caution">
    <text evidence="3">The sequence shown here is derived from an EMBL/GenBank/DDBJ whole genome shotgun (WGS) entry which is preliminary data.</text>
</comment>
<organism evidence="3 4">
    <name type="scientific">Mangrovactinospora gilvigrisea</name>
    <dbReference type="NCBI Taxonomy" id="1428644"/>
    <lineage>
        <taxon>Bacteria</taxon>
        <taxon>Bacillati</taxon>
        <taxon>Actinomycetota</taxon>
        <taxon>Actinomycetes</taxon>
        <taxon>Kitasatosporales</taxon>
        <taxon>Streptomycetaceae</taxon>
        <taxon>Mangrovactinospora</taxon>
    </lineage>
</organism>
<dbReference type="CDD" id="cd00761">
    <property type="entry name" value="Glyco_tranf_GTA_type"/>
    <property type="match status" value="1"/>
</dbReference>
<dbReference type="EMBL" id="MLCF01000150">
    <property type="protein sequence ID" value="OIV35476.1"/>
    <property type="molecule type" value="Genomic_DNA"/>
</dbReference>
<dbReference type="Gene3D" id="3.90.550.10">
    <property type="entry name" value="Spore Coat Polysaccharide Biosynthesis Protein SpsA, Chain A"/>
    <property type="match status" value="1"/>
</dbReference>
<dbReference type="PANTHER" id="PTHR22916:SF3">
    <property type="entry name" value="UDP-GLCNAC:BETAGAL BETA-1,3-N-ACETYLGLUCOSAMINYLTRANSFERASE-LIKE PROTEIN 1"/>
    <property type="match status" value="1"/>
</dbReference>
<feature type="domain" description="Glycosyltransferase 2-like" evidence="1">
    <location>
        <begin position="2"/>
        <end position="130"/>
    </location>
</feature>
<dbReference type="AlphaFoldDB" id="A0A1J7C1M0"/>
<name>A0A1J7C1M0_9ACTN</name>
<dbReference type="InterPro" id="IPR001173">
    <property type="entry name" value="Glyco_trans_2-like"/>
</dbReference>
<protein>
    <recommendedName>
        <fullName evidence="5">Glycosyltransferase 2-like domain-containing protein</fullName>
    </recommendedName>
</protein>
<dbReference type="Proteomes" id="UP000243342">
    <property type="component" value="Unassembled WGS sequence"/>
</dbReference>
<evidence type="ECO:0000313" key="4">
    <source>
        <dbReference type="Proteomes" id="UP000243342"/>
    </source>
</evidence>
<evidence type="ECO:0000259" key="2">
    <source>
        <dbReference type="Pfam" id="PF22181"/>
    </source>
</evidence>
<gene>
    <name evidence="3" type="ORF">BIV57_21410</name>
</gene>
<sequence length="511" mass="56577">MVVPVHNPGRYLEDLVDSLLTQSLPPGEFEAVFVDDGSTDESPARLDALAAEHPHFRVFHEKASGWSGRPRNVGIDNALGEYVQFADHDDKLAPEALERLYAYAVANDADIVVGKMAGQGRGVPRQLFRENRPDATLADSALIDSLTPHKMFRREFLLRKGLYFPEEPRRLEDHVFVVQAYFLARRISVLSDYTCYIHTARDDAGNAGFRRYEPASYFANLCEALDIVEHHTEPGPLRDRLYRRWLRVEMLERLRGNRLLKAPADWRSDFFREVHRVTTERFGPGVAAGLPALHRAVAAAVADGDFDRLLALAHWEAGVDARASATSAGRSGAPAPGGAGGLRLTVRAELTSGRRPMAFVADDDGVDRLAPPAATRTPADVLDVTAQLRAAKIEVVARDQQTGSERYLPVESTTDRAPGSAERAFRLRFTARVQVPVETETAPGDGPLRTELLIARVTCCGWTRQVRLDVALRTERDGTPVLVAAPRAPLWRRVGGAVKRRVVKLRKRAAR</sequence>
<keyword evidence="4" id="KW-1185">Reference proteome</keyword>
<dbReference type="InterPro" id="IPR054028">
    <property type="entry name" value="TarS/TarP_linker"/>
</dbReference>
<dbReference type="InterPro" id="IPR029044">
    <property type="entry name" value="Nucleotide-diphossugar_trans"/>
</dbReference>
<dbReference type="Pfam" id="PF00535">
    <property type="entry name" value="Glycos_transf_2"/>
    <property type="match status" value="1"/>
</dbReference>
<proteinExistence type="predicted"/>
<dbReference type="SUPFAM" id="SSF53448">
    <property type="entry name" value="Nucleotide-diphospho-sugar transferases"/>
    <property type="match status" value="1"/>
</dbReference>
<dbReference type="STRING" id="1428644.BIV57_21410"/>
<dbReference type="GO" id="GO:0016758">
    <property type="term" value="F:hexosyltransferase activity"/>
    <property type="evidence" value="ECO:0007669"/>
    <property type="project" value="UniProtKB-ARBA"/>
</dbReference>
<evidence type="ECO:0000259" key="1">
    <source>
        <dbReference type="Pfam" id="PF00535"/>
    </source>
</evidence>
<evidence type="ECO:0008006" key="5">
    <source>
        <dbReference type="Google" id="ProtNLM"/>
    </source>
</evidence>
<feature type="domain" description="TarS/TarP linker" evidence="2">
    <location>
        <begin position="214"/>
        <end position="313"/>
    </location>
</feature>
<dbReference type="PANTHER" id="PTHR22916">
    <property type="entry name" value="GLYCOSYLTRANSFERASE"/>
    <property type="match status" value="1"/>
</dbReference>
<accession>A0A1J7C1M0</accession>
<dbReference type="Pfam" id="PF22181">
    <property type="entry name" value="TarS_linker"/>
    <property type="match status" value="1"/>
</dbReference>
<evidence type="ECO:0000313" key="3">
    <source>
        <dbReference type="EMBL" id="OIV35476.1"/>
    </source>
</evidence>
<reference evidence="3 4" key="1">
    <citation type="submission" date="2016-10" db="EMBL/GenBank/DDBJ databases">
        <title>Genome sequence of Streptomyces gilvigriseus MUSC 26.</title>
        <authorList>
            <person name="Lee L.-H."/>
            <person name="Ser H.-L."/>
        </authorList>
    </citation>
    <scope>NUCLEOTIDE SEQUENCE [LARGE SCALE GENOMIC DNA]</scope>
    <source>
        <strain evidence="3 4">MUSC 26</strain>
    </source>
</reference>